<gene>
    <name evidence="2" type="ORF">ACFPCV_25555</name>
</gene>
<dbReference type="RefSeq" id="WP_378058874.1">
    <property type="nucleotide sequence ID" value="NZ_JBHSIS010000011.1"/>
</dbReference>
<evidence type="ECO:0000313" key="2">
    <source>
        <dbReference type="EMBL" id="MFC4856884.1"/>
    </source>
</evidence>
<protein>
    <submittedName>
        <fullName evidence="2">Uncharacterized protein</fullName>
    </submittedName>
</protein>
<evidence type="ECO:0000313" key="3">
    <source>
        <dbReference type="Proteomes" id="UP001595859"/>
    </source>
</evidence>
<reference evidence="3" key="1">
    <citation type="journal article" date="2019" name="Int. J. Syst. Evol. Microbiol.">
        <title>The Global Catalogue of Microorganisms (GCM) 10K type strain sequencing project: providing services to taxonomists for standard genome sequencing and annotation.</title>
        <authorList>
            <consortium name="The Broad Institute Genomics Platform"/>
            <consortium name="The Broad Institute Genome Sequencing Center for Infectious Disease"/>
            <person name="Wu L."/>
            <person name="Ma J."/>
        </authorList>
    </citation>
    <scope>NUCLEOTIDE SEQUENCE [LARGE SCALE GENOMIC DNA]</scope>
    <source>
        <strain evidence="3">ZS-22-S1</strain>
    </source>
</reference>
<keyword evidence="1" id="KW-0812">Transmembrane</keyword>
<evidence type="ECO:0000256" key="1">
    <source>
        <dbReference type="SAM" id="Phobius"/>
    </source>
</evidence>
<feature type="transmembrane region" description="Helical" evidence="1">
    <location>
        <begin position="31"/>
        <end position="51"/>
    </location>
</feature>
<dbReference type="EMBL" id="JBHSIS010000011">
    <property type="protein sequence ID" value="MFC4856884.1"/>
    <property type="molecule type" value="Genomic_DNA"/>
</dbReference>
<dbReference type="Proteomes" id="UP001595859">
    <property type="component" value="Unassembled WGS sequence"/>
</dbReference>
<accession>A0ABV9SAP4</accession>
<keyword evidence="3" id="KW-1185">Reference proteome</keyword>
<comment type="caution">
    <text evidence="2">The sequence shown here is derived from an EMBL/GenBank/DDBJ whole genome shotgun (WGS) entry which is preliminary data.</text>
</comment>
<proteinExistence type="predicted"/>
<keyword evidence="1" id="KW-1133">Transmembrane helix</keyword>
<sequence length="62" mass="6484">MLAILAAVLFAIALIMDLAEASIGIAASAFVTAGLLCLALHMAGIGTRMPARNGGRRWSMRR</sequence>
<name>A0ABV9SAP4_9PSEU</name>
<organism evidence="2 3">
    <name type="scientific">Actinophytocola glycyrrhizae</name>
    <dbReference type="NCBI Taxonomy" id="2044873"/>
    <lineage>
        <taxon>Bacteria</taxon>
        <taxon>Bacillati</taxon>
        <taxon>Actinomycetota</taxon>
        <taxon>Actinomycetes</taxon>
        <taxon>Pseudonocardiales</taxon>
        <taxon>Pseudonocardiaceae</taxon>
    </lineage>
</organism>
<keyword evidence="1" id="KW-0472">Membrane</keyword>